<feature type="region of interest" description="Disordered" evidence="1">
    <location>
        <begin position="36"/>
        <end position="57"/>
    </location>
</feature>
<dbReference type="PaxDb" id="3218-PP1S317_68V6.1"/>
<proteinExistence type="predicted"/>
<dbReference type="EnsemblPlants" id="Pp3c6_9880V3.1">
    <property type="protein sequence ID" value="Pp3c6_9880V3.1"/>
    <property type="gene ID" value="Pp3c6_9880"/>
</dbReference>
<keyword evidence="4" id="KW-1185">Reference proteome</keyword>
<reference evidence="2 4" key="2">
    <citation type="journal article" date="2018" name="Plant J.">
        <title>The Physcomitrella patens chromosome-scale assembly reveals moss genome structure and evolution.</title>
        <authorList>
            <person name="Lang D."/>
            <person name="Ullrich K.K."/>
            <person name="Murat F."/>
            <person name="Fuchs J."/>
            <person name="Jenkins J."/>
            <person name="Haas F.B."/>
            <person name="Piednoel M."/>
            <person name="Gundlach H."/>
            <person name="Van Bel M."/>
            <person name="Meyberg R."/>
            <person name="Vives C."/>
            <person name="Morata J."/>
            <person name="Symeonidi A."/>
            <person name="Hiss M."/>
            <person name="Muchero W."/>
            <person name="Kamisugi Y."/>
            <person name="Saleh O."/>
            <person name="Blanc G."/>
            <person name="Decker E.L."/>
            <person name="van Gessel N."/>
            <person name="Grimwood J."/>
            <person name="Hayes R.D."/>
            <person name="Graham S.W."/>
            <person name="Gunter L.E."/>
            <person name="McDaniel S.F."/>
            <person name="Hoernstein S.N.W."/>
            <person name="Larsson A."/>
            <person name="Li F.W."/>
            <person name="Perroud P.F."/>
            <person name="Phillips J."/>
            <person name="Ranjan P."/>
            <person name="Rokshar D.S."/>
            <person name="Rothfels C.J."/>
            <person name="Schneider L."/>
            <person name="Shu S."/>
            <person name="Stevenson D.W."/>
            <person name="Thummler F."/>
            <person name="Tillich M."/>
            <person name="Villarreal Aguilar J.C."/>
            <person name="Widiez T."/>
            <person name="Wong G.K."/>
            <person name="Wymore A."/>
            <person name="Zhang Y."/>
            <person name="Zimmer A.D."/>
            <person name="Quatrano R.S."/>
            <person name="Mayer K.F.X."/>
            <person name="Goodstein D."/>
            <person name="Casacuberta J.M."/>
            <person name="Vandepoele K."/>
            <person name="Reski R."/>
            <person name="Cuming A.C."/>
            <person name="Tuskan G.A."/>
            <person name="Maumus F."/>
            <person name="Salse J."/>
            <person name="Schmutz J."/>
            <person name="Rensing S.A."/>
        </authorList>
    </citation>
    <scope>NUCLEOTIDE SEQUENCE [LARGE SCALE GENOMIC DNA]</scope>
    <source>
        <strain evidence="3 4">cv. Gransden 2004</strain>
    </source>
</reference>
<dbReference type="Gramene" id="Pp3c6_9880V3.1">
    <property type="protein sequence ID" value="Pp3c6_9880V3.1"/>
    <property type="gene ID" value="Pp3c6_9880"/>
</dbReference>
<dbReference type="Proteomes" id="UP000006727">
    <property type="component" value="Chromosome 6"/>
</dbReference>
<reference evidence="2 4" key="1">
    <citation type="journal article" date="2008" name="Science">
        <title>The Physcomitrella genome reveals evolutionary insights into the conquest of land by plants.</title>
        <authorList>
            <person name="Rensing S."/>
            <person name="Lang D."/>
            <person name="Zimmer A."/>
            <person name="Terry A."/>
            <person name="Salamov A."/>
            <person name="Shapiro H."/>
            <person name="Nishiyama T."/>
            <person name="Perroud P.-F."/>
            <person name="Lindquist E."/>
            <person name="Kamisugi Y."/>
            <person name="Tanahashi T."/>
            <person name="Sakakibara K."/>
            <person name="Fujita T."/>
            <person name="Oishi K."/>
            <person name="Shin-I T."/>
            <person name="Kuroki Y."/>
            <person name="Toyoda A."/>
            <person name="Suzuki Y."/>
            <person name="Hashimoto A."/>
            <person name="Yamaguchi K."/>
            <person name="Sugano A."/>
            <person name="Kohara Y."/>
            <person name="Fujiyama A."/>
            <person name="Anterola A."/>
            <person name="Aoki S."/>
            <person name="Ashton N."/>
            <person name="Barbazuk W.B."/>
            <person name="Barker E."/>
            <person name="Bennetzen J."/>
            <person name="Bezanilla M."/>
            <person name="Blankenship R."/>
            <person name="Cho S.H."/>
            <person name="Dutcher S."/>
            <person name="Estelle M."/>
            <person name="Fawcett J.A."/>
            <person name="Gundlach H."/>
            <person name="Hanada K."/>
            <person name="Heyl A."/>
            <person name="Hicks K.A."/>
            <person name="Hugh J."/>
            <person name="Lohr M."/>
            <person name="Mayer K."/>
            <person name="Melkozernov A."/>
            <person name="Murata T."/>
            <person name="Nelson D."/>
            <person name="Pils B."/>
            <person name="Prigge M."/>
            <person name="Reiss B."/>
            <person name="Renner T."/>
            <person name="Rombauts S."/>
            <person name="Rushton P."/>
            <person name="Sanderfoot A."/>
            <person name="Schween G."/>
            <person name="Shiu S.-H."/>
            <person name="Stueber K."/>
            <person name="Theodoulou F.L."/>
            <person name="Tu H."/>
            <person name="Van de Peer Y."/>
            <person name="Verrier P.J."/>
            <person name="Waters E."/>
            <person name="Wood A."/>
            <person name="Yang L."/>
            <person name="Cove D."/>
            <person name="Cuming A."/>
            <person name="Hasebe M."/>
            <person name="Lucas S."/>
            <person name="Mishler D.B."/>
            <person name="Reski R."/>
            <person name="Grigoriev I."/>
            <person name="Quatrano R.S."/>
            <person name="Boore J.L."/>
        </authorList>
    </citation>
    <scope>NUCLEOTIDE SEQUENCE [LARGE SCALE GENOMIC DNA]</scope>
    <source>
        <strain evidence="3 4">cv. Gransden 2004</strain>
    </source>
</reference>
<evidence type="ECO:0000256" key="1">
    <source>
        <dbReference type="SAM" id="MobiDB-lite"/>
    </source>
</evidence>
<gene>
    <name evidence="2" type="ORF">PHYPA_008753</name>
</gene>
<evidence type="ECO:0000313" key="2">
    <source>
        <dbReference type="EMBL" id="PNR52379.1"/>
    </source>
</evidence>
<dbReference type="InParanoid" id="A0A2K1KF52"/>
<sequence>MSHAEFIFEGFEQSTQIKGHCLINLHVGGHPYRELNGKAEDSEDVSENLDRSSAKESTEAIAKGEKVEEVVRRRNWCICWRNKCFGESSARRC</sequence>
<evidence type="ECO:0000313" key="3">
    <source>
        <dbReference type="EnsemblPlants" id="Pp3c6_9880V3.1"/>
    </source>
</evidence>
<name>A0A2K1KF52_PHYPA</name>
<organism evidence="2">
    <name type="scientific">Physcomitrium patens</name>
    <name type="common">Spreading-leaved earth moss</name>
    <name type="synonym">Physcomitrella patens</name>
    <dbReference type="NCBI Taxonomy" id="3218"/>
    <lineage>
        <taxon>Eukaryota</taxon>
        <taxon>Viridiplantae</taxon>
        <taxon>Streptophyta</taxon>
        <taxon>Embryophyta</taxon>
        <taxon>Bryophyta</taxon>
        <taxon>Bryophytina</taxon>
        <taxon>Bryopsida</taxon>
        <taxon>Funariidae</taxon>
        <taxon>Funariales</taxon>
        <taxon>Funariaceae</taxon>
        <taxon>Physcomitrium</taxon>
    </lineage>
</organism>
<feature type="compositionally biased region" description="Basic and acidic residues" evidence="1">
    <location>
        <begin position="48"/>
        <end position="57"/>
    </location>
</feature>
<dbReference type="AlphaFoldDB" id="A0A2K1KF52"/>
<protein>
    <submittedName>
        <fullName evidence="2 3">Uncharacterized protein</fullName>
    </submittedName>
</protein>
<evidence type="ECO:0000313" key="4">
    <source>
        <dbReference type="Proteomes" id="UP000006727"/>
    </source>
</evidence>
<reference evidence="3" key="3">
    <citation type="submission" date="2020-12" db="UniProtKB">
        <authorList>
            <consortium name="EnsemblPlants"/>
        </authorList>
    </citation>
    <scope>IDENTIFICATION</scope>
</reference>
<accession>A0A2K1KF52</accession>
<dbReference type="EMBL" id="ABEU02000006">
    <property type="protein sequence ID" value="PNR52379.1"/>
    <property type="molecule type" value="Genomic_DNA"/>
</dbReference>